<dbReference type="InterPro" id="IPR011453">
    <property type="entry name" value="DUF1559"/>
</dbReference>
<gene>
    <name evidence="2" type="primary">xcpT_39</name>
    <name evidence="2" type="ORF">Pan241w_45440</name>
</gene>
<dbReference type="PANTHER" id="PTHR30093:SF2">
    <property type="entry name" value="TYPE II SECRETION SYSTEM PROTEIN H"/>
    <property type="match status" value="1"/>
</dbReference>
<dbReference type="SUPFAM" id="SSF54523">
    <property type="entry name" value="Pili subunits"/>
    <property type="match status" value="1"/>
</dbReference>
<evidence type="ECO:0000313" key="3">
    <source>
        <dbReference type="Proteomes" id="UP000317171"/>
    </source>
</evidence>
<dbReference type="AlphaFoldDB" id="A0A517RKM5"/>
<evidence type="ECO:0000313" key="2">
    <source>
        <dbReference type="EMBL" id="QDT44435.1"/>
    </source>
</evidence>
<dbReference type="OrthoDB" id="285651at2"/>
<proteinExistence type="predicted"/>
<keyword evidence="3" id="KW-1185">Reference proteome</keyword>
<dbReference type="Proteomes" id="UP000317171">
    <property type="component" value="Chromosome"/>
</dbReference>
<dbReference type="Pfam" id="PF07596">
    <property type="entry name" value="SBP_bac_10"/>
    <property type="match status" value="1"/>
</dbReference>
<evidence type="ECO:0000259" key="1">
    <source>
        <dbReference type="Pfam" id="PF07596"/>
    </source>
</evidence>
<sequence>MKRKKHTSLSTTEFFTVMVIITILAALLVPQVQQAGSNPRRQYFKNQMKAIGLALHEYQRDYGRLPPAVVRDEQGNPLHSWRALLLPYLKSTRPFKDCQLDYRFDEPWNSPHNQQVAEKNPTLFRGDWKFSHNDPPIEGIRNSKLVAVIDESTYWPKNQTRQIGNDRVLLVEVPELPGLWNEPSDITLDELKDLTLTDRFAPHGAFVLYDDGLVRWLPIAVFNPMYMDHLLQAP</sequence>
<organism evidence="2 3">
    <name type="scientific">Gimesia alba</name>
    <dbReference type="NCBI Taxonomy" id="2527973"/>
    <lineage>
        <taxon>Bacteria</taxon>
        <taxon>Pseudomonadati</taxon>
        <taxon>Planctomycetota</taxon>
        <taxon>Planctomycetia</taxon>
        <taxon>Planctomycetales</taxon>
        <taxon>Planctomycetaceae</taxon>
        <taxon>Gimesia</taxon>
    </lineage>
</organism>
<reference evidence="2 3" key="1">
    <citation type="submission" date="2019-02" db="EMBL/GenBank/DDBJ databases">
        <title>Deep-cultivation of Planctomycetes and their phenomic and genomic characterization uncovers novel biology.</title>
        <authorList>
            <person name="Wiegand S."/>
            <person name="Jogler M."/>
            <person name="Boedeker C."/>
            <person name="Pinto D."/>
            <person name="Vollmers J."/>
            <person name="Rivas-Marin E."/>
            <person name="Kohn T."/>
            <person name="Peeters S.H."/>
            <person name="Heuer A."/>
            <person name="Rast P."/>
            <person name="Oberbeckmann S."/>
            <person name="Bunk B."/>
            <person name="Jeske O."/>
            <person name="Meyerdierks A."/>
            <person name="Storesund J.E."/>
            <person name="Kallscheuer N."/>
            <person name="Luecker S."/>
            <person name="Lage O.M."/>
            <person name="Pohl T."/>
            <person name="Merkel B.J."/>
            <person name="Hornburger P."/>
            <person name="Mueller R.-W."/>
            <person name="Bruemmer F."/>
            <person name="Labrenz M."/>
            <person name="Spormann A.M."/>
            <person name="Op den Camp H."/>
            <person name="Overmann J."/>
            <person name="Amann R."/>
            <person name="Jetten M.S.M."/>
            <person name="Mascher T."/>
            <person name="Medema M.H."/>
            <person name="Devos D.P."/>
            <person name="Kaster A.-K."/>
            <person name="Ovreas L."/>
            <person name="Rohde M."/>
            <person name="Galperin M.Y."/>
            <person name="Jogler C."/>
        </authorList>
    </citation>
    <scope>NUCLEOTIDE SEQUENCE [LARGE SCALE GENOMIC DNA]</scope>
    <source>
        <strain evidence="2 3">Pan241w</strain>
    </source>
</reference>
<dbReference type="InterPro" id="IPR045584">
    <property type="entry name" value="Pilin-like"/>
</dbReference>
<protein>
    <submittedName>
        <fullName evidence="2">Type II secretion system protein G</fullName>
    </submittedName>
</protein>
<dbReference type="KEGG" id="gaz:Pan241w_45440"/>
<dbReference type="PANTHER" id="PTHR30093">
    <property type="entry name" value="GENERAL SECRETION PATHWAY PROTEIN G"/>
    <property type="match status" value="1"/>
</dbReference>
<name>A0A517RKM5_9PLAN</name>
<dbReference type="Gene3D" id="3.30.700.10">
    <property type="entry name" value="Glycoprotein, Type 4 Pilin"/>
    <property type="match status" value="1"/>
</dbReference>
<dbReference type="RefSeq" id="WP_145219878.1">
    <property type="nucleotide sequence ID" value="NZ_CP036269.1"/>
</dbReference>
<accession>A0A517RKM5</accession>
<feature type="domain" description="DUF1559" evidence="1">
    <location>
        <begin position="40"/>
        <end position="120"/>
    </location>
</feature>
<dbReference type="EMBL" id="CP036269">
    <property type="protein sequence ID" value="QDT44435.1"/>
    <property type="molecule type" value="Genomic_DNA"/>
</dbReference>